<evidence type="ECO:0000313" key="1">
    <source>
        <dbReference type="EMBL" id="NHO31021.1"/>
    </source>
</evidence>
<dbReference type="Gene3D" id="3.40.50.300">
    <property type="entry name" value="P-loop containing nucleotide triphosphate hydrolases"/>
    <property type="match status" value="1"/>
</dbReference>
<protein>
    <submittedName>
        <fullName evidence="1">DNA polymerase III subunit delta</fullName>
        <ecNumber evidence="1">2.7.7.7</ecNumber>
    </submittedName>
</protein>
<keyword evidence="2" id="KW-1185">Reference proteome</keyword>
<dbReference type="Pfam" id="PF13177">
    <property type="entry name" value="DNA_pol3_delta2"/>
    <property type="match status" value="1"/>
</dbReference>
<dbReference type="SUPFAM" id="SSF52540">
    <property type="entry name" value="P-loop containing nucleoside triphosphate hydrolases"/>
    <property type="match status" value="1"/>
</dbReference>
<dbReference type="RefSeq" id="WP_173575925.1">
    <property type="nucleotide sequence ID" value="NZ_WOSW01000001.1"/>
</dbReference>
<gene>
    <name evidence="1" type="ORF">GOB84_00305</name>
</gene>
<evidence type="ECO:0000313" key="2">
    <source>
        <dbReference type="Proteomes" id="UP000615326"/>
    </source>
</evidence>
<organism evidence="1 2">
    <name type="scientific">Acetobacter fallax</name>
    <dbReference type="NCBI Taxonomy" id="1737473"/>
    <lineage>
        <taxon>Bacteria</taxon>
        <taxon>Pseudomonadati</taxon>
        <taxon>Pseudomonadota</taxon>
        <taxon>Alphaproteobacteria</taxon>
        <taxon>Acetobacterales</taxon>
        <taxon>Acetobacteraceae</taxon>
        <taxon>Acetobacter</taxon>
    </lineage>
</organism>
<keyword evidence="1" id="KW-0548">Nucleotidyltransferase</keyword>
<accession>A0ABX0K3W9</accession>
<name>A0ABX0K3W9_9PROT</name>
<dbReference type="PANTHER" id="PTHR11669">
    <property type="entry name" value="REPLICATION FACTOR C / DNA POLYMERASE III GAMMA-TAU SUBUNIT"/>
    <property type="match status" value="1"/>
</dbReference>
<keyword evidence="1" id="KW-0808">Transferase</keyword>
<dbReference type="InterPro" id="IPR027417">
    <property type="entry name" value="P-loop_NTPase"/>
</dbReference>
<reference evidence="1 2" key="1">
    <citation type="journal article" date="2020" name="Int. J. Syst. Evol. Microbiol.">
        <title>Novel acetic acid bacteria from cider fermentations: Acetobacter conturbans sp. nov. and Acetobacter fallax sp. nov.</title>
        <authorList>
            <person name="Sombolestani A.S."/>
            <person name="Cleenwerck I."/>
            <person name="Cnockaert M."/>
            <person name="Borremans W."/>
            <person name="Wieme A.D."/>
            <person name="De Vuyst L."/>
            <person name="Vandamme P."/>
        </authorList>
    </citation>
    <scope>NUCLEOTIDE SEQUENCE [LARGE SCALE GENOMIC DNA]</scope>
    <source>
        <strain evidence="1 2">LMG 1637</strain>
    </source>
</reference>
<comment type="caution">
    <text evidence="1">The sequence shown here is derived from an EMBL/GenBank/DDBJ whole genome shotgun (WGS) entry which is preliminary data.</text>
</comment>
<dbReference type="InterPro" id="IPR050238">
    <property type="entry name" value="DNA_Rep/Repair_Clamp_Loader"/>
</dbReference>
<dbReference type="EC" id="2.7.7.7" evidence="1"/>
<dbReference type="EMBL" id="WOSW01000001">
    <property type="protein sequence ID" value="NHO31021.1"/>
    <property type="molecule type" value="Genomic_DNA"/>
</dbReference>
<dbReference type="PANTHER" id="PTHR11669:SF8">
    <property type="entry name" value="DNA POLYMERASE III SUBUNIT DELTA"/>
    <property type="match status" value="1"/>
</dbReference>
<dbReference type="Proteomes" id="UP000615326">
    <property type="component" value="Unassembled WGS sequence"/>
</dbReference>
<sequence>MDAARQASLHVAGHDTEFAEFRRAAASGRLHHAWLLTGPEGIGKAPLAFRMARFLLNAEDATSPVARQVTVGSHPDLLAIGRSFDEKRQKFRNEIVADEIRPINAFMHRTAAEGGWRVVIIDTAESMNRNAANALLKVLEEPPSRAILILTCATPGMLLPTIRSRVRSLPVGPLSEADVRAVLSRVASETSPDELTRVVPLSQGSPGRAMALLADTGGVIDAVAHEAVQGMTMARMLDVADAIGRSETGFGLFFTLLGSALVQASRNAVAPGLKRSVRMAEAWDQVATIRRQTEHFNLDKQEAIIEALSVAGDAGVGP</sequence>
<dbReference type="NCBIfam" id="NF005677">
    <property type="entry name" value="PRK07471.1"/>
    <property type="match status" value="1"/>
</dbReference>
<dbReference type="GO" id="GO:0003887">
    <property type="term" value="F:DNA-directed DNA polymerase activity"/>
    <property type="evidence" value="ECO:0007669"/>
    <property type="project" value="UniProtKB-EC"/>
</dbReference>
<proteinExistence type="predicted"/>